<feature type="signal peptide" evidence="1">
    <location>
        <begin position="1"/>
        <end position="19"/>
    </location>
</feature>
<keyword evidence="4" id="KW-1185">Reference proteome</keyword>
<dbReference type="EMBL" id="VVIW01000028">
    <property type="protein sequence ID" value="NHZ44188.1"/>
    <property type="molecule type" value="Genomic_DNA"/>
</dbReference>
<keyword evidence="1" id="KW-0732">Signal</keyword>
<sequence>MRRAPAARRSCTGCVPSFATVWACSSAVCKQSTKENTIMAIIDRVKWDGSPSQLAWKYPSQELSTGTQLIVNESQAAFVVRDGVYEGPFGAGRHTLSTSNLPLLRKLVGLPFGGQSPFSAEVWFVNLASTLDVRWGTPDPIQLQDPKFGIMVPVRAFGQYGIRIDDPKLFLMSLVGTARSMDAATLAEYFRAMNTTRIKTAIAGAVGESGVSVLEISTRLDALSITLKGVLAVEMAKYGVALTEFSIESINVPETDPAVQTLKAALARRAEMNIVGFDYQQERRFDVLQTAAGNQGSAGTVLGAGMGLAMGSALGASVGQMTETIAPAAHGERLALLRDLAALREQNILTDAEFDAEKKRILA</sequence>
<comment type="caution">
    <text evidence="3">The sequence shown here is derived from an EMBL/GenBank/DDBJ whole genome shotgun (WGS) entry which is preliminary data.</text>
</comment>
<protein>
    <submittedName>
        <fullName evidence="3">SPFH domain-containing protein</fullName>
    </submittedName>
</protein>
<feature type="domain" description="SPFH" evidence="2">
    <location>
        <begin position="56"/>
        <end position="255"/>
    </location>
</feature>
<organism evidence="3 4">
    <name type="scientific">Massilia aquatica</name>
    <dbReference type="NCBI Taxonomy" id="2609000"/>
    <lineage>
        <taxon>Bacteria</taxon>
        <taxon>Pseudomonadati</taxon>
        <taxon>Pseudomonadota</taxon>
        <taxon>Betaproteobacteria</taxon>
        <taxon>Burkholderiales</taxon>
        <taxon>Oxalobacteraceae</taxon>
        <taxon>Telluria group</taxon>
        <taxon>Massilia</taxon>
    </lineage>
</organism>
<evidence type="ECO:0000313" key="4">
    <source>
        <dbReference type="Proteomes" id="UP000819052"/>
    </source>
</evidence>
<dbReference type="Pfam" id="PF13421">
    <property type="entry name" value="Band_7_1"/>
    <property type="match status" value="1"/>
</dbReference>
<dbReference type="InterPro" id="IPR033880">
    <property type="entry name" value="SPFH_YdjI"/>
</dbReference>
<evidence type="ECO:0000256" key="1">
    <source>
        <dbReference type="SAM" id="SignalP"/>
    </source>
</evidence>
<dbReference type="CDD" id="cd03408">
    <property type="entry name" value="SPFH_like_u1"/>
    <property type="match status" value="1"/>
</dbReference>
<evidence type="ECO:0000259" key="2">
    <source>
        <dbReference type="Pfam" id="PF13421"/>
    </source>
</evidence>
<dbReference type="PANTHER" id="PTHR37826">
    <property type="entry name" value="FLOTILLIN BAND_7_5 DOMAIN PROTEIN"/>
    <property type="match status" value="1"/>
</dbReference>
<feature type="chain" id="PRO_5045460651" evidence="1">
    <location>
        <begin position="20"/>
        <end position="363"/>
    </location>
</feature>
<accession>A0ABX0MAJ3</accession>
<reference evidence="3 4" key="1">
    <citation type="submission" date="2019-09" db="EMBL/GenBank/DDBJ databases">
        <title>Taxonomy of Antarctic Massilia spp.: description of Massilia rubra sp. nov., Massilia aquatica sp. nov., Massilia mucilaginosa sp. nov., Massilia frigida sp. nov. isolated from streams, lakes and regoliths.</title>
        <authorList>
            <person name="Holochova P."/>
            <person name="Sedlacek I."/>
            <person name="Kralova S."/>
            <person name="Maslanova I."/>
            <person name="Busse H.-J."/>
            <person name="Stankova E."/>
            <person name="Vrbovska V."/>
            <person name="Kovarovic V."/>
            <person name="Bartak M."/>
            <person name="Svec P."/>
            <person name="Pantucek R."/>
        </authorList>
    </citation>
    <scope>NUCLEOTIDE SEQUENCE [LARGE SCALE GENOMIC DNA]</scope>
    <source>
        <strain evidence="3 4">CCM 8693</strain>
    </source>
</reference>
<gene>
    <name evidence="3" type="ORF">F1609_29075</name>
</gene>
<dbReference type="PANTHER" id="PTHR37826:SF2">
    <property type="entry name" value="ZINC-RIBBON DOMAIN-CONTAINING PROTEIN"/>
    <property type="match status" value="1"/>
</dbReference>
<evidence type="ECO:0000313" key="3">
    <source>
        <dbReference type="EMBL" id="NHZ44188.1"/>
    </source>
</evidence>
<dbReference type="Proteomes" id="UP000819052">
    <property type="component" value="Unassembled WGS sequence"/>
</dbReference>
<proteinExistence type="predicted"/>
<name>A0ABX0MAJ3_9BURK</name>